<dbReference type="CDD" id="cd13399">
    <property type="entry name" value="Slt35-like"/>
    <property type="match status" value="1"/>
</dbReference>
<accession>A0A934K6G0</accession>
<organism evidence="2 3">
    <name type="scientific">Candidatus Nephthysia bennettiae</name>
    <dbReference type="NCBI Taxonomy" id="3127016"/>
    <lineage>
        <taxon>Bacteria</taxon>
        <taxon>Bacillati</taxon>
        <taxon>Candidatus Dormiibacterota</taxon>
        <taxon>Candidatus Dormibacteria</taxon>
        <taxon>Candidatus Dormibacterales</taxon>
        <taxon>Candidatus Dormibacteraceae</taxon>
        <taxon>Candidatus Nephthysia</taxon>
    </lineage>
</organism>
<dbReference type="Proteomes" id="UP000612893">
    <property type="component" value="Unassembled WGS sequence"/>
</dbReference>
<dbReference type="AlphaFoldDB" id="A0A934K6G0"/>
<reference evidence="2" key="1">
    <citation type="submission" date="2020-10" db="EMBL/GenBank/DDBJ databases">
        <title>Ca. Dormibacterota MAGs.</title>
        <authorList>
            <person name="Montgomery K."/>
        </authorList>
    </citation>
    <scope>NUCLEOTIDE SEQUENCE [LARGE SCALE GENOMIC DNA]</scope>
    <source>
        <strain evidence="2">SC8812_S17_10</strain>
    </source>
</reference>
<dbReference type="Gene3D" id="1.10.530.10">
    <property type="match status" value="1"/>
</dbReference>
<name>A0A934K6G0_9BACT</name>
<proteinExistence type="predicted"/>
<evidence type="ECO:0000313" key="2">
    <source>
        <dbReference type="EMBL" id="MBJ7599774.1"/>
    </source>
</evidence>
<sequence length="235" mass="25965">MTSATARTQRLRASTPPSVPIDRLRYDLQLADAQYAYRDAARAEQVAVYALAADSTLEQDVLHRLPADRQAGLPQTADGMRALWRLAGITDFSLARVRRTKRFADAEPVESLLRYYRAAAARTGIDWTYLAAINYIESTFGRSGHPSSAGAEGPMQFLPSTWQEYGGGGDVMSPHDSIEAAATFLRRNGAPSDYGKALLHYNRDSDYVASVQAFAAAMRAEPSWLNRLYCWSTYG</sequence>
<dbReference type="InterPro" id="IPR008258">
    <property type="entry name" value="Transglycosylase_SLT_dom_1"/>
</dbReference>
<keyword evidence="3" id="KW-1185">Reference proteome</keyword>
<gene>
    <name evidence="2" type="ORF">JF922_17065</name>
</gene>
<evidence type="ECO:0000313" key="3">
    <source>
        <dbReference type="Proteomes" id="UP000612893"/>
    </source>
</evidence>
<comment type="caution">
    <text evidence="2">The sequence shown here is derived from an EMBL/GenBank/DDBJ whole genome shotgun (WGS) entry which is preliminary data.</text>
</comment>
<dbReference type="Pfam" id="PF01464">
    <property type="entry name" value="SLT"/>
    <property type="match status" value="1"/>
</dbReference>
<dbReference type="EMBL" id="JAEKNR010000172">
    <property type="protein sequence ID" value="MBJ7599774.1"/>
    <property type="molecule type" value="Genomic_DNA"/>
</dbReference>
<dbReference type="InterPro" id="IPR023346">
    <property type="entry name" value="Lysozyme-like_dom_sf"/>
</dbReference>
<feature type="domain" description="Transglycosylase SLT" evidence="1">
    <location>
        <begin position="115"/>
        <end position="202"/>
    </location>
</feature>
<evidence type="ECO:0000259" key="1">
    <source>
        <dbReference type="Pfam" id="PF01464"/>
    </source>
</evidence>
<protein>
    <submittedName>
        <fullName evidence="2">Transglycosylase SLT domain-containing protein</fullName>
    </submittedName>
</protein>
<dbReference type="SUPFAM" id="SSF53955">
    <property type="entry name" value="Lysozyme-like"/>
    <property type="match status" value="1"/>
</dbReference>